<evidence type="ECO:0000313" key="2">
    <source>
        <dbReference type="Proteomes" id="UP000037931"/>
    </source>
</evidence>
<proteinExistence type="predicted"/>
<reference evidence="1 2" key="1">
    <citation type="journal article" date="2015" name="PLoS ONE">
        <title>Rice-Infecting Pseudomonas Genomes Are Highly Accessorized and Harbor Multiple Putative Virulence Mechanisms to Cause Sheath Brown Rot.</title>
        <authorList>
            <person name="Quibod I.L."/>
            <person name="Grande G."/>
            <person name="Oreiro E.G."/>
            <person name="Borja F.N."/>
            <person name="Dossa G.S."/>
            <person name="Mauleon R."/>
            <person name="Cruz C.V."/>
            <person name="Oliva R."/>
        </authorList>
    </citation>
    <scope>NUCLEOTIDE SEQUENCE [LARGE SCALE GENOMIC DNA]</scope>
    <source>
        <strain evidence="1 2">IRRI 6609</strain>
    </source>
</reference>
<sequence>MDHNLIDQQILALLRTPVEQRTVENLAAALHSIATAASLVEAPFTAPHADLQRLINLHREQVKLSYYSELLLPVLGYTSYDVCLYANTGDYGSNVTLSTILSPKTDFSASANELPTLFGSGKTAQDALRDLHPIAKREQAA</sequence>
<gene>
    <name evidence="1" type="ORF">PF66_02387</name>
</gene>
<dbReference type="RefSeq" id="WP_054062797.1">
    <property type="nucleotide sequence ID" value="NZ_JSYZ01000008.1"/>
</dbReference>
<dbReference type="STRING" id="50340.PF66_02387"/>
<dbReference type="AlphaFoldDB" id="A0A0M9GH31"/>
<organism evidence="1 2">
    <name type="scientific">Pseudomonas asplenii</name>
    <dbReference type="NCBI Taxonomy" id="53407"/>
    <lineage>
        <taxon>Bacteria</taxon>
        <taxon>Pseudomonadati</taxon>
        <taxon>Pseudomonadota</taxon>
        <taxon>Gammaproteobacteria</taxon>
        <taxon>Pseudomonadales</taxon>
        <taxon>Pseudomonadaceae</taxon>
        <taxon>Pseudomonas</taxon>
    </lineage>
</organism>
<protein>
    <submittedName>
        <fullName evidence="1">Uncharacterized protein</fullName>
    </submittedName>
</protein>
<keyword evidence="2" id="KW-1185">Reference proteome</keyword>
<dbReference type="OrthoDB" id="7033762at2"/>
<dbReference type="PATRIC" id="fig|50340.43.peg.5772"/>
<comment type="caution">
    <text evidence="1">The sequence shown here is derived from an EMBL/GenBank/DDBJ whole genome shotgun (WGS) entry which is preliminary data.</text>
</comment>
<evidence type="ECO:0000313" key="1">
    <source>
        <dbReference type="EMBL" id="KPA91049.1"/>
    </source>
</evidence>
<name>A0A0M9GH31_9PSED</name>
<dbReference type="EMBL" id="JSYZ01000008">
    <property type="protein sequence ID" value="KPA91049.1"/>
    <property type="molecule type" value="Genomic_DNA"/>
</dbReference>
<dbReference type="Proteomes" id="UP000037931">
    <property type="component" value="Unassembled WGS sequence"/>
</dbReference>
<accession>A0A0M9GH31</accession>